<dbReference type="PROSITE" id="PS50110">
    <property type="entry name" value="RESPONSE_REGULATORY"/>
    <property type="match status" value="2"/>
</dbReference>
<feature type="domain" description="Response regulatory" evidence="4">
    <location>
        <begin position="4"/>
        <end position="120"/>
    </location>
</feature>
<dbReference type="FunFam" id="3.30.70.270:FF:000001">
    <property type="entry name" value="Diguanylate cyclase domain protein"/>
    <property type="match status" value="1"/>
</dbReference>
<dbReference type="InterPro" id="IPR000160">
    <property type="entry name" value="GGDEF_dom"/>
</dbReference>
<dbReference type="AlphaFoldDB" id="A0A1M7DWG9"/>
<dbReference type="Gene3D" id="3.40.50.2300">
    <property type="match status" value="1"/>
</dbReference>
<dbReference type="EMBL" id="FRCB01000003">
    <property type="protein sequence ID" value="SHL83519.1"/>
    <property type="molecule type" value="Genomic_DNA"/>
</dbReference>
<proteinExistence type="predicted"/>
<dbReference type="GO" id="GO:1902201">
    <property type="term" value="P:negative regulation of bacterial-type flagellum-dependent cell motility"/>
    <property type="evidence" value="ECO:0007669"/>
    <property type="project" value="TreeGrafter"/>
</dbReference>
<dbReference type="NCBIfam" id="TIGR00254">
    <property type="entry name" value="GGDEF"/>
    <property type="match status" value="1"/>
</dbReference>
<dbReference type="SMART" id="SM00267">
    <property type="entry name" value="GGDEF"/>
    <property type="match status" value="1"/>
</dbReference>
<dbReference type="EC" id="2.7.7.65" evidence="1"/>
<comment type="catalytic activity">
    <reaction evidence="2">
        <text>2 GTP = 3',3'-c-di-GMP + 2 diphosphate</text>
        <dbReference type="Rhea" id="RHEA:24898"/>
        <dbReference type="ChEBI" id="CHEBI:33019"/>
        <dbReference type="ChEBI" id="CHEBI:37565"/>
        <dbReference type="ChEBI" id="CHEBI:58805"/>
        <dbReference type="EC" id="2.7.7.65"/>
    </reaction>
</comment>
<dbReference type="Gene3D" id="3.30.70.270">
    <property type="match status" value="1"/>
</dbReference>
<dbReference type="CDD" id="cd01949">
    <property type="entry name" value="GGDEF"/>
    <property type="match status" value="1"/>
</dbReference>
<dbReference type="PANTHER" id="PTHR45138:SF9">
    <property type="entry name" value="DIGUANYLATE CYCLASE DGCM-RELATED"/>
    <property type="match status" value="1"/>
</dbReference>
<dbReference type="PANTHER" id="PTHR45138">
    <property type="entry name" value="REGULATORY COMPONENTS OF SENSORY TRANSDUCTION SYSTEM"/>
    <property type="match status" value="1"/>
</dbReference>
<dbReference type="GO" id="GO:0005886">
    <property type="term" value="C:plasma membrane"/>
    <property type="evidence" value="ECO:0007669"/>
    <property type="project" value="TreeGrafter"/>
</dbReference>
<gene>
    <name evidence="6" type="ORF">SAMN05443432_10382</name>
</gene>
<dbReference type="Pfam" id="PF00072">
    <property type="entry name" value="Response_reg"/>
    <property type="match status" value="1"/>
</dbReference>
<dbReference type="PROSITE" id="PS50887">
    <property type="entry name" value="GGDEF"/>
    <property type="match status" value="1"/>
</dbReference>
<dbReference type="InterPro" id="IPR029787">
    <property type="entry name" value="Nucleotide_cyclase"/>
</dbReference>
<name>A0A1M7DWG9_9RHOB</name>
<dbReference type="SUPFAM" id="SSF55073">
    <property type="entry name" value="Nucleotide cyclase"/>
    <property type="match status" value="1"/>
</dbReference>
<keyword evidence="7" id="KW-1185">Reference proteome</keyword>
<organism evidence="6 7">
    <name type="scientific">Roseovarius litoreus</name>
    <dbReference type="NCBI Taxonomy" id="1155722"/>
    <lineage>
        <taxon>Bacteria</taxon>
        <taxon>Pseudomonadati</taxon>
        <taxon>Pseudomonadota</taxon>
        <taxon>Alphaproteobacteria</taxon>
        <taxon>Rhodobacterales</taxon>
        <taxon>Roseobacteraceae</taxon>
        <taxon>Roseovarius</taxon>
    </lineage>
</organism>
<evidence type="ECO:0000259" key="5">
    <source>
        <dbReference type="PROSITE" id="PS50887"/>
    </source>
</evidence>
<evidence type="ECO:0000313" key="6">
    <source>
        <dbReference type="EMBL" id="SHL83519.1"/>
    </source>
</evidence>
<evidence type="ECO:0000256" key="2">
    <source>
        <dbReference type="ARBA" id="ARBA00034247"/>
    </source>
</evidence>
<feature type="domain" description="GGDEF" evidence="5">
    <location>
        <begin position="321"/>
        <end position="460"/>
    </location>
</feature>
<dbReference type="InterPro" id="IPR011006">
    <property type="entry name" value="CheY-like_superfamily"/>
</dbReference>
<reference evidence="6 7" key="1">
    <citation type="submission" date="2016-11" db="EMBL/GenBank/DDBJ databases">
        <authorList>
            <person name="Varghese N."/>
            <person name="Submissions S."/>
        </authorList>
    </citation>
    <scope>NUCLEOTIDE SEQUENCE [LARGE SCALE GENOMIC DNA]</scope>
    <source>
        <strain evidence="6 7">DSM 28249</strain>
    </source>
</reference>
<evidence type="ECO:0000256" key="3">
    <source>
        <dbReference type="PROSITE-ProRule" id="PRU00169"/>
    </source>
</evidence>
<accession>A0A1M7DWG9</accession>
<dbReference type="GO" id="GO:0052621">
    <property type="term" value="F:diguanylate cyclase activity"/>
    <property type="evidence" value="ECO:0007669"/>
    <property type="project" value="UniProtKB-EC"/>
</dbReference>
<evidence type="ECO:0000259" key="4">
    <source>
        <dbReference type="PROSITE" id="PS50110"/>
    </source>
</evidence>
<dbReference type="InterPro" id="IPR043128">
    <property type="entry name" value="Rev_trsase/Diguanyl_cyclase"/>
</dbReference>
<dbReference type="InterPro" id="IPR001789">
    <property type="entry name" value="Sig_transdc_resp-reg_receiver"/>
</dbReference>
<dbReference type="Pfam" id="PF00990">
    <property type="entry name" value="GGDEF"/>
    <property type="match status" value="1"/>
</dbReference>
<dbReference type="SUPFAM" id="SSF52172">
    <property type="entry name" value="CheY-like"/>
    <property type="match status" value="2"/>
</dbReference>
<dbReference type="RefSeq" id="WP_149778898.1">
    <property type="nucleotide sequence ID" value="NZ_FRCB01000003.1"/>
</dbReference>
<evidence type="ECO:0000313" key="7">
    <source>
        <dbReference type="Proteomes" id="UP000322545"/>
    </source>
</evidence>
<evidence type="ECO:0000256" key="1">
    <source>
        <dbReference type="ARBA" id="ARBA00012528"/>
    </source>
</evidence>
<feature type="domain" description="Response regulatory" evidence="4">
    <location>
        <begin position="153"/>
        <end position="271"/>
    </location>
</feature>
<dbReference type="GO" id="GO:0000160">
    <property type="term" value="P:phosphorelay signal transduction system"/>
    <property type="evidence" value="ECO:0007669"/>
    <property type="project" value="InterPro"/>
</dbReference>
<sequence length="463" mass="50641">MSGKILILDDLATNRIVLKVKLSAAYYDVIQARTGAEALALAARENPDLVICAPTLSDMSSHGFVQSLKVRDGVEAAPVIMFLHHDDHQARLAALQSGADEILVKPVDESMLLARLRSLLRQHQMARDLRVHAGTASALGFAETAPIFDRICHIGLVAHGQKEAVALAAKLGQLSRCQVKPLDPESALVHPRDGTVPDLYLLRVCVGSRDESVDLIARLNASPHSRKRPIIALLSPDAAGLTPGLLDMGADDVIDETCDTRELQLRLDRQLARARKAESMREQLQTGLEAAVIDPLTGLYNRRYALPFLDRLIDETRRDGRGFAVMVADLDHFKRINDRHGHAAGDAVLSQIARLLKSNLRDEDMIARIGGEEFLIVMPDTGRDEASRMARRLCAAVRRSPLHVMSSEAPLNVTISIGATLGHPRPDAETPRVDTLLDEADRALYGSKSDGRNMVTFSRRPAA</sequence>
<dbReference type="GO" id="GO:0043709">
    <property type="term" value="P:cell adhesion involved in single-species biofilm formation"/>
    <property type="evidence" value="ECO:0007669"/>
    <property type="project" value="TreeGrafter"/>
</dbReference>
<protein>
    <recommendedName>
        <fullName evidence="1">diguanylate cyclase</fullName>
        <ecNumber evidence="1">2.7.7.65</ecNumber>
    </recommendedName>
</protein>
<dbReference type="InterPro" id="IPR050469">
    <property type="entry name" value="Diguanylate_Cyclase"/>
</dbReference>
<dbReference type="SMART" id="SM00448">
    <property type="entry name" value="REC"/>
    <property type="match status" value="1"/>
</dbReference>
<comment type="caution">
    <text evidence="3">Lacks conserved residue(s) required for the propagation of feature annotation.</text>
</comment>
<dbReference type="Proteomes" id="UP000322545">
    <property type="component" value="Unassembled WGS sequence"/>
</dbReference>